<dbReference type="InterPro" id="IPR023198">
    <property type="entry name" value="PGP-like_dom2"/>
</dbReference>
<evidence type="ECO:0000313" key="6">
    <source>
        <dbReference type="EMBL" id="VFQ84917.1"/>
    </source>
</evidence>
<comment type="cofactor">
    <cofactor evidence="1">
        <name>Mg(2+)</name>
        <dbReference type="ChEBI" id="CHEBI:18420"/>
    </cofactor>
</comment>
<dbReference type="PANTHER" id="PTHR46193:SF18">
    <property type="entry name" value="HEXITOL PHOSPHATASE B"/>
    <property type="match status" value="1"/>
</dbReference>
<dbReference type="Gene3D" id="1.10.150.240">
    <property type="entry name" value="Putative phosphatase, domain 2"/>
    <property type="match status" value="1"/>
</dbReference>
<dbReference type="Proteomes" id="UP000595140">
    <property type="component" value="Unassembled WGS sequence"/>
</dbReference>
<dbReference type="NCBIfam" id="TIGR01509">
    <property type="entry name" value="HAD-SF-IA-v3"/>
    <property type="match status" value="1"/>
</dbReference>
<name>A0A484M8G0_9ASTE</name>
<proteinExistence type="predicted"/>
<dbReference type="CDD" id="cd07505">
    <property type="entry name" value="HAD_BPGM-like"/>
    <property type="match status" value="1"/>
</dbReference>
<evidence type="ECO:0000256" key="3">
    <source>
        <dbReference type="ARBA" id="ARBA00022842"/>
    </source>
</evidence>
<feature type="compositionally biased region" description="Basic and acidic residues" evidence="5">
    <location>
        <begin position="1"/>
        <end position="10"/>
    </location>
</feature>
<keyword evidence="4" id="KW-0119">Carbohydrate metabolism</keyword>
<sequence length="456" mass="48171">MGAADRDSGRRGATGRDSGGRGIAIISDGGGDNQNKDAASGKVAEGAHLAGILESVVLLPAAVVAMATVAMAAGWAATTTATVQVLEEVATTYEKINKEETFSRLWSSQGNERDQLEGNEKNFEADLKQPLKPWASPLFPVLSSSNLQVGAQIRLTTMAVRLLSLPFSTSTAPQSKLAQFSGFKSASYIQSFPKRPDNSGRRRSYFAVRACGKPEENNVSEGENRWGKVSAVLFDMDGVLCNSEDPSRRAAVDVFAEMGIQVTVEDFTPFTGMGEVNFLGGVAKVKGIKGFNPDASKKRFFEIYLDKYAKPSSGIGFPGAFELVTQCKSKGLKVAVASSADRIKVDANLTAAGLSLSMFDAIVSADAFENLKPAPDIFLAASKILNVPPSECVVIEDALAGIRAAKAAKMRCIAVATTLAESILEAAAPSLIRKGIYNISLDDILSGGSGSNSMQF</sequence>
<evidence type="ECO:0000256" key="2">
    <source>
        <dbReference type="ARBA" id="ARBA00022723"/>
    </source>
</evidence>
<evidence type="ECO:0000256" key="4">
    <source>
        <dbReference type="ARBA" id="ARBA00023277"/>
    </source>
</evidence>
<dbReference type="InterPro" id="IPR051600">
    <property type="entry name" value="Beta-PGM-like"/>
</dbReference>
<organism evidence="6 7">
    <name type="scientific">Cuscuta campestris</name>
    <dbReference type="NCBI Taxonomy" id="132261"/>
    <lineage>
        <taxon>Eukaryota</taxon>
        <taxon>Viridiplantae</taxon>
        <taxon>Streptophyta</taxon>
        <taxon>Embryophyta</taxon>
        <taxon>Tracheophyta</taxon>
        <taxon>Spermatophyta</taxon>
        <taxon>Magnoliopsida</taxon>
        <taxon>eudicotyledons</taxon>
        <taxon>Gunneridae</taxon>
        <taxon>Pentapetalae</taxon>
        <taxon>asterids</taxon>
        <taxon>lamiids</taxon>
        <taxon>Solanales</taxon>
        <taxon>Convolvulaceae</taxon>
        <taxon>Cuscuteae</taxon>
        <taxon>Cuscuta</taxon>
        <taxon>Cuscuta subgen. Grammica</taxon>
        <taxon>Cuscuta sect. Cleistogrammica</taxon>
    </lineage>
</organism>
<dbReference type="Pfam" id="PF00702">
    <property type="entry name" value="Hydrolase"/>
    <property type="match status" value="1"/>
</dbReference>
<dbReference type="InterPro" id="IPR036412">
    <property type="entry name" value="HAD-like_sf"/>
</dbReference>
<evidence type="ECO:0000313" key="7">
    <source>
        <dbReference type="Proteomes" id="UP000595140"/>
    </source>
</evidence>
<dbReference type="SFLD" id="SFLDG01129">
    <property type="entry name" value="C1.5:_HAD__Beta-PGM__Phosphata"/>
    <property type="match status" value="1"/>
</dbReference>
<feature type="region of interest" description="Disordered" evidence="5">
    <location>
        <begin position="1"/>
        <end position="39"/>
    </location>
</feature>
<dbReference type="PRINTS" id="PR00413">
    <property type="entry name" value="HADHALOGNASE"/>
</dbReference>
<accession>A0A484M8G0</accession>
<keyword evidence="2" id="KW-0479">Metal-binding</keyword>
<dbReference type="SFLD" id="SFLDS00003">
    <property type="entry name" value="Haloacid_Dehalogenase"/>
    <property type="match status" value="1"/>
</dbReference>
<dbReference type="InterPro" id="IPR023214">
    <property type="entry name" value="HAD_sf"/>
</dbReference>
<evidence type="ECO:0000256" key="5">
    <source>
        <dbReference type="SAM" id="MobiDB-lite"/>
    </source>
</evidence>
<dbReference type="AlphaFoldDB" id="A0A484M8G0"/>
<dbReference type="Gene3D" id="3.40.50.1000">
    <property type="entry name" value="HAD superfamily/HAD-like"/>
    <property type="match status" value="1"/>
</dbReference>
<evidence type="ECO:0000256" key="1">
    <source>
        <dbReference type="ARBA" id="ARBA00001946"/>
    </source>
</evidence>
<dbReference type="GO" id="GO:0003824">
    <property type="term" value="F:catalytic activity"/>
    <property type="evidence" value="ECO:0007669"/>
    <property type="project" value="UniProtKB-ARBA"/>
</dbReference>
<dbReference type="PANTHER" id="PTHR46193">
    <property type="entry name" value="6-PHOSPHOGLUCONATE PHOSPHATASE"/>
    <property type="match status" value="1"/>
</dbReference>
<dbReference type="EMBL" id="OOIL02002808">
    <property type="protein sequence ID" value="VFQ84917.1"/>
    <property type="molecule type" value="Genomic_DNA"/>
</dbReference>
<reference evidence="6 7" key="1">
    <citation type="submission" date="2018-04" db="EMBL/GenBank/DDBJ databases">
        <authorList>
            <person name="Vogel A."/>
        </authorList>
    </citation>
    <scope>NUCLEOTIDE SEQUENCE [LARGE SCALE GENOMIC DNA]</scope>
</reference>
<dbReference type="SUPFAM" id="SSF56784">
    <property type="entry name" value="HAD-like"/>
    <property type="match status" value="1"/>
</dbReference>
<dbReference type="OrthoDB" id="273823at2759"/>
<protein>
    <submittedName>
        <fullName evidence="6">Uncharacterized protein</fullName>
    </submittedName>
</protein>
<keyword evidence="7" id="KW-1185">Reference proteome</keyword>
<gene>
    <name evidence="6" type="ORF">CCAM_LOCUS26693</name>
</gene>
<dbReference type="InterPro" id="IPR006439">
    <property type="entry name" value="HAD-SF_hydro_IA"/>
</dbReference>
<keyword evidence="3" id="KW-0460">Magnesium</keyword>
<dbReference type="GO" id="GO:0046872">
    <property type="term" value="F:metal ion binding"/>
    <property type="evidence" value="ECO:0007669"/>
    <property type="project" value="UniProtKB-KW"/>
</dbReference>
<dbReference type="SFLD" id="SFLDG01135">
    <property type="entry name" value="C1.5.6:_HAD__Beta-PGM__Phospha"/>
    <property type="match status" value="1"/>
</dbReference>